<dbReference type="Proteomes" id="UP000095281">
    <property type="component" value="Unplaced"/>
</dbReference>
<organism evidence="1 2">
    <name type="scientific">Meloidogyne hapla</name>
    <name type="common">Root-knot nematode worm</name>
    <dbReference type="NCBI Taxonomy" id="6305"/>
    <lineage>
        <taxon>Eukaryota</taxon>
        <taxon>Metazoa</taxon>
        <taxon>Ecdysozoa</taxon>
        <taxon>Nematoda</taxon>
        <taxon>Chromadorea</taxon>
        <taxon>Rhabditida</taxon>
        <taxon>Tylenchina</taxon>
        <taxon>Tylenchomorpha</taxon>
        <taxon>Tylenchoidea</taxon>
        <taxon>Meloidogynidae</taxon>
        <taxon>Meloidogyninae</taxon>
        <taxon>Meloidogyne</taxon>
    </lineage>
</organism>
<evidence type="ECO:0000313" key="2">
    <source>
        <dbReference type="WBParaSite" id="MhA1_Contig1015.frz3.gene11"/>
    </source>
</evidence>
<evidence type="ECO:0000313" key="1">
    <source>
        <dbReference type="Proteomes" id="UP000095281"/>
    </source>
</evidence>
<accession>A0A1I8AY42</accession>
<dbReference type="WBParaSite" id="MhA1_Contig1015.frz3.gene11">
    <property type="protein sequence ID" value="MhA1_Contig1015.frz3.gene11"/>
    <property type="gene ID" value="MhA1_Contig1015.frz3.gene11"/>
</dbReference>
<reference evidence="2" key="1">
    <citation type="submission" date="2016-11" db="UniProtKB">
        <authorList>
            <consortium name="WormBaseParasite"/>
        </authorList>
    </citation>
    <scope>IDENTIFICATION</scope>
</reference>
<protein>
    <submittedName>
        <fullName evidence="2">Uncharacterized protein</fullName>
    </submittedName>
</protein>
<keyword evidence="1" id="KW-1185">Reference proteome</keyword>
<proteinExistence type="predicted"/>
<sequence length="116" mass="13369">MDQCMLHPGQKQHGSYALVFHRHPGLLCDELIICYPSQLSINNTLNGTIPSIPYRIVTKRSELNKKCEEKRKMFCNKNKCSLGQPGSSVWHGIMLKTEYIRNEFITTIKLSITDRM</sequence>
<dbReference type="AlphaFoldDB" id="A0A1I8AY42"/>
<name>A0A1I8AY42_MELHA</name>